<keyword evidence="1" id="KW-0812">Transmembrane</keyword>
<dbReference type="AlphaFoldDB" id="A0A1F5IA98"/>
<evidence type="ECO:0000313" key="2">
    <source>
        <dbReference type="EMBL" id="OGE13308.1"/>
    </source>
</evidence>
<accession>A0A1F5IA98</accession>
<keyword evidence="1" id="KW-0472">Membrane</keyword>
<dbReference type="EMBL" id="MFBY01000037">
    <property type="protein sequence ID" value="OGE13308.1"/>
    <property type="molecule type" value="Genomic_DNA"/>
</dbReference>
<name>A0A1F5IA98_9BACT</name>
<protein>
    <submittedName>
        <fullName evidence="2">Uncharacterized protein</fullName>
    </submittedName>
</protein>
<gene>
    <name evidence="2" type="ORF">A3G14_05495</name>
</gene>
<feature type="transmembrane region" description="Helical" evidence="1">
    <location>
        <begin position="16"/>
        <end position="38"/>
    </location>
</feature>
<dbReference type="Proteomes" id="UP000177300">
    <property type="component" value="Unassembled WGS sequence"/>
</dbReference>
<reference evidence="2 3" key="1">
    <citation type="journal article" date="2016" name="Nat. Commun.">
        <title>Thousands of microbial genomes shed light on interconnected biogeochemical processes in an aquifer system.</title>
        <authorList>
            <person name="Anantharaman K."/>
            <person name="Brown C.T."/>
            <person name="Hug L.A."/>
            <person name="Sharon I."/>
            <person name="Castelle C.J."/>
            <person name="Probst A.J."/>
            <person name="Thomas B.C."/>
            <person name="Singh A."/>
            <person name="Wilkins M.J."/>
            <person name="Karaoz U."/>
            <person name="Brodie E.L."/>
            <person name="Williams K.H."/>
            <person name="Hubbard S.S."/>
            <person name="Banfield J.F."/>
        </authorList>
    </citation>
    <scope>NUCLEOTIDE SEQUENCE [LARGE SCALE GENOMIC DNA]</scope>
</reference>
<evidence type="ECO:0000256" key="1">
    <source>
        <dbReference type="SAM" id="Phobius"/>
    </source>
</evidence>
<sequence length="119" mass="12761">MGKENPRGSQQIDKKVAFVLVGTPILIVCGAVAGMYGYEALGFNDALKTREPSVTRIGDDLIEIDGGNRSTAHSDYNLLKGIANLSEVCDIEKIKRSGSKLVVNVVDDSCIEGEVSLFD</sequence>
<evidence type="ECO:0000313" key="3">
    <source>
        <dbReference type="Proteomes" id="UP000177300"/>
    </source>
</evidence>
<organism evidence="2 3">
    <name type="scientific">Candidatus Curtissbacteria bacterium RIFCSPLOWO2_12_FULL_38_9</name>
    <dbReference type="NCBI Taxonomy" id="1797735"/>
    <lineage>
        <taxon>Bacteria</taxon>
        <taxon>Candidatus Curtissiibacteriota</taxon>
    </lineage>
</organism>
<comment type="caution">
    <text evidence="2">The sequence shown here is derived from an EMBL/GenBank/DDBJ whole genome shotgun (WGS) entry which is preliminary data.</text>
</comment>
<proteinExistence type="predicted"/>
<keyword evidence="1" id="KW-1133">Transmembrane helix</keyword>